<dbReference type="InterPro" id="IPR004843">
    <property type="entry name" value="Calcineurin-like_PHP"/>
</dbReference>
<dbReference type="GO" id="GO:0016787">
    <property type="term" value="F:hydrolase activity"/>
    <property type="evidence" value="ECO:0007669"/>
    <property type="project" value="InterPro"/>
</dbReference>
<accession>A0A2L1IVU6</accession>
<reference evidence="2 3" key="1">
    <citation type="submission" date="2018-01" db="EMBL/GenBank/DDBJ databases">
        <authorList>
            <person name="Grinwald M.F."/>
            <person name="Tasoff P."/>
            <person name="Simpson K.F."/>
            <person name="Vasser A."/>
            <person name="Shaffer C.D."/>
            <person name="Weston-Hafer K.A."/>
            <person name="Russell D.A."/>
            <person name="Pope W.H."/>
            <person name="Jacobs-Sera D."/>
            <person name="Hendrix R.W."/>
            <person name="Hatfull G.F."/>
        </authorList>
    </citation>
    <scope>NUCLEOTIDE SEQUENCE [LARGE SCALE GENOMIC DNA]</scope>
</reference>
<dbReference type="OrthoDB" id="5519at10239"/>
<dbReference type="EMBL" id="MG757153">
    <property type="protein sequence ID" value="AVD99309.1"/>
    <property type="molecule type" value="Genomic_DNA"/>
</dbReference>
<dbReference type="SUPFAM" id="SSF56300">
    <property type="entry name" value="Metallo-dependent phosphatases"/>
    <property type="match status" value="1"/>
</dbReference>
<proteinExistence type="predicted"/>
<dbReference type="CDD" id="cd00838">
    <property type="entry name" value="MPP_superfamily"/>
    <property type="match status" value="1"/>
</dbReference>
<evidence type="ECO:0000259" key="1">
    <source>
        <dbReference type="Pfam" id="PF00149"/>
    </source>
</evidence>
<evidence type="ECO:0000313" key="3">
    <source>
        <dbReference type="Proteomes" id="UP000241925"/>
    </source>
</evidence>
<dbReference type="InterPro" id="IPR029052">
    <property type="entry name" value="Metallo-depent_PP-like"/>
</dbReference>
<gene>
    <name evidence="2" type="ORF">SEA_BILLNYE_132</name>
</gene>
<dbReference type="Proteomes" id="UP000241925">
    <property type="component" value="Segment"/>
</dbReference>
<dbReference type="Pfam" id="PF00149">
    <property type="entry name" value="Metallophos"/>
    <property type="match status" value="1"/>
</dbReference>
<dbReference type="Gene3D" id="3.60.21.10">
    <property type="match status" value="1"/>
</dbReference>
<sequence length="253" mass="29817">MKIMVLGDTHGEGKFLRNMVNKAKREGAEKIVQVGDFGLWDHEEDGVRFLDWVNEALRETGIKLYFVGGNHENWDRLDWYEKNNPKTYRGLTFIRSHILYTGRVKRWQWDDKWFQAVGGAVSIDKQWRTQGKSFWAQEQIPERVVYGLEQAGRRSDYLFTHDAPSCVPMGNLKPDADSAAHRQLMDRIGRVVRPNLWFHGHYHKWMEYSFMHQDGYSFVYGLDRDYQFYNYVILDTETDNVKTATGKIIEHGN</sequence>
<feature type="domain" description="Calcineurin-like phosphoesterase" evidence="1">
    <location>
        <begin position="1"/>
        <end position="204"/>
    </location>
</feature>
<name>A0A2L1IVU6_9CAUD</name>
<keyword evidence="3" id="KW-1185">Reference proteome</keyword>
<organism evidence="2 3">
    <name type="scientific">Streptomyces phage BillNye</name>
    <dbReference type="NCBI Taxonomy" id="2079426"/>
    <lineage>
        <taxon>Viruses</taxon>
        <taxon>Duplodnaviria</taxon>
        <taxon>Heunggongvirae</taxon>
        <taxon>Uroviricota</taxon>
        <taxon>Caudoviricetes</taxon>
        <taxon>Stanwilliamsviridae</taxon>
        <taxon>Loccivirinae</taxon>
        <taxon>Wilnyevirus</taxon>
        <taxon>Wilnyevirus billnye</taxon>
    </lineage>
</organism>
<protein>
    <submittedName>
        <fullName evidence="2">Phosphoesterase</fullName>
    </submittedName>
</protein>
<evidence type="ECO:0000313" key="2">
    <source>
        <dbReference type="EMBL" id="AVD99309.1"/>
    </source>
</evidence>